<feature type="compositionally biased region" description="Low complexity" evidence="1">
    <location>
        <begin position="50"/>
        <end position="60"/>
    </location>
</feature>
<feature type="compositionally biased region" description="Low complexity" evidence="1">
    <location>
        <begin position="31"/>
        <end position="40"/>
    </location>
</feature>
<gene>
    <name evidence="2" type="ORF">COA17_10315</name>
</gene>
<evidence type="ECO:0000313" key="3">
    <source>
        <dbReference type="Proteomes" id="UP000218784"/>
    </source>
</evidence>
<accession>A0A2A4I0B3</accession>
<feature type="compositionally biased region" description="Basic and acidic residues" evidence="1">
    <location>
        <begin position="84"/>
        <end position="100"/>
    </location>
</feature>
<keyword evidence="3" id="KW-1185">Reference proteome</keyword>
<dbReference type="EMBL" id="NWVD01000003">
    <property type="protein sequence ID" value="PCG09357.1"/>
    <property type="molecule type" value="Genomic_DNA"/>
</dbReference>
<evidence type="ECO:0000256" key="1">
    <source>
        <dbReference type="SAM" id="MobiDB-lite"/>
    </source>
</evidence>
<name>A0A2A4I0B3_9SPHN</name>
<dbReference type="Proteomes" id="UP000218784">
    <property type="component" value="Unassembled WGS sequence"/>
</dbReference>
<feature type="region of interest" description="Disordered" evidence="1">
    <location>
        <begin position="1"/>
        <end position="100"/>
    </location>
</feature>
<evidence type="ECO:0000313" key="2">
    <source>
        <dbReference type="EMBL" id="PCG09357.1"/>
    </source>
</evidence>
<proteinExistence type="predicted"/>
<sequence length="100" mass="10255">MATVLAATALAGCSRHDEPETPPADTNMAVEEIAPAEATPTPEPMPTAAPTPVENVAALPEAPPPAPDEQMLDDASVTGMTARANRDAADEQAPAEKKQN</sequence>
<comment type="caution">
    <text evidence="2">The sequence shown here is derived from an EMBL/GenBank/DDBJ whole genome shotgun (WGS) entry which is preliminary data.</text>
</comment>
<reference evidence="2 3" key="1">
    <citation type="submission" date="2017-09" db="EMBL/GenBank/DDBJ databases">
        <title>Sphingomonas ginsenosidimutans KACC 14949, whole genome shotgun sequence.</title>
        <authorList>
            <person name="Feng G."/>
            <person name="Zhu H."/>
        </authorList>
    </citation>
    <scope>NUCLEOTIDE SEQUENCE [LARGE SCALE GENOMIC DNA]</scope>
    <source>
        <strain evidence="2 3">KACC 14949</strain>
    </source>
</reference>
<protein>
    <submittedName>
        <fullName evidence="2">Uncharacterized protein</fullName>
    </submittedName>
</protein>
<organism evidence="2 3">
    <name type="scientific">Sphingomonas ginsenosidimutans</name>
    <dbReference type="NCBI Taxonomy" id="862134"/>
    <lineage>
        <taxon>Bacteria</taxon>
        <taxon>Pseudomonadati</taxon>
        <taxon>Pseudomonadota</taxon>
        <taxon>Alphaproteobacteria</taxon>
        <taxon>Sphingomonadales</taxon>
        <taxon>Sphingomonadaceae</taxon>
        <taxon>Sphingomonas</taxon>
    </lineage>
</organism>
<dbReference type="AlphaFoldDB" id="A0A2A4I0B3"/>